<sequence length="643" mass="67894">MNDTAKRHAGERFAGILAAASATLLALLGVYIAGFGLFDETVLRVGVYALAAFVLILEAAKFRFADGPARRWWWLADAALLLCLAISTQRYFAIGEELEIGLYFFTTLDVLIGLAGLAVLIVLTGRAFGPPLVVVCILALIYGLFGEYLPWIFQHGGYSLEQVMQVVWYSFDGVFGGPVSVVVTLILVFVVFGVLLEGIGAGPVLLKFAFVATGRSRGGPAHAAIVASGIFGTMSGSVSGNVVGTGVMTIPMIVKRGLPARYAGGIEAAASSGGQFMPPIMGAVAFIMSDVTGIPYLTICAAALLPALFYYGSLFVAVHLETVKRGIKPIPAAERPKLTRHDWLMSLCFVLPLALVVVIMLSGRSPALAGFWAVITTVVLGLVINPDLRRHPRRLIDALEQGGYAAARIVIAVGAIGIVIGIMNMTGLGLRFAGIMQTLAGNSLFLSLVMMMLGSLILGMGMPTVPAYLIIVLVMGPAIEMMGVPTLTAHLFVVYFGVLSSITPPVAIAAFAAASIARANPIAIGIDACRVALIGFIIPFVLIYNPSLSLVIDFTAEGFVWVCLRLGLAIWLLSTGMSGYAAARLPLWQRLARVALGVAVLLPELWLEIGATAIAMAVAGLDFLRRQGIEVLPTAGSTTAEKR</sequence>
<keyword evidence="2" id="KW-1133">Transmembrane helix</keyword>
<evidence type="ECO:0000313" key="5">
    <source>
        <dbReference type="Proteomes" id="UP001320831"/>
    </source>
</evidence>
<keyword evidence="1" id="KW-0997">Cell inner membrane</keyword>
<dbReference type="EMBL" id="JAOCZP010000009">
    <property type="protein sequence ID" value="MCT7377875.1"/>
    <property type="molecule type" value="Genomic_DNA"/>
</dbReference>
<feature type="domain" description="TRAP C4-dicarboxylate transport system permease DctM subunit" evidence="3">
    <location>
        <begin position="118"/>
        <end position="552"/>
    </location>
</feature>
<dbReference type="NCBIfam" id="TIGR02123">
    <property type="entry name" value="TRAP_fused"/>
    <property type="match status" value="1"/>
</dbReference>
<name>A0ABT2LTL4_9HYPH</name>
<feature type="transmembrane region" description="Helical" evidence="2">
    <location>
        <begin position="528"/>
        <end position="547"/>
    </location>
</feature>
<dbReference type="PANTHER" id="PTHR43849">
    <property type="entry name" value="BLL3936 PROTEIN"/>
    <property type="match status" value="1"/>
</dbReference>
<comment type="caution">
    <text evidence="4">The sequence shown here is derived from an EMBL/GenBank/DDBJ whole genome shotgun (WGS) entry which is preliminary data.</text>
</comment>
<dbReference type="PANTHER" id="PTHR43849:SF2">
    <property type="entry name" value="BLL3936 PROTEIN"/>
    <property type="match status" value="1"/>
</dbReference>
<keyword evidence="2" id="KW-0812">Transmembrane</keyword>
<evidence type="ECO:0000256" key="1">
    <source>
        <dbReference type="RuleBase" id="RU369079"/>
    </source>
</evidence>
<dbReference type="Proteomes" id="UP001320831">
    <property type="component" value="Unassembled WGS sequence"/>
</dbReference>
<accession>A0ABT2LTL4</accession>
<feature type="transmembrane region" description="Helical" evidence="2">
    <location>
        <begin position="132"/>
        <end position="153"/>
    </location>
</feature>
<gene>
    <name evidence="4" type="ORF">N5A92_22900</name>
</gene>
<dbReference type="InterPro" id="IPR011853">
    <property type="entry name" value="TRAP_DctM-Dct_fused"/>
</dbReference>
<dbReference type="Pfam" id="PF06808">
    <property type="entry name" value="DctM"/>
    <property type="match status" value="1"/>
</dbReference>
<evidence type="ECO:0000256" key="2">
    <source>
        <dbReference type="SAM" id="Phobius"/>
    </source>
</evidence>
<feature type="transmembrane region" description="Helical" evidence="2">
    <location>
        <begin position="72"/>
        <end position="94"/>
    </location>
</feature>
<feature type="transmembrane region" description="Helical" evidence="2">
    <location>
        <begin position="173"/>
        <end position="196"/>
    </location>
</feature>
<feature type="transmembrane region" description="Helical" evidence="2">
    <location>
        <begin position="367"/>
        <end position="384"/>
    </location>
</feature>
<evidence type="ECO:0000259" key="3">
    <source>
        <dbReference type="Pfam" id="PF06808"/>
    </source>
</evidence>
<keyword evidence="5" id="KW-1185">Reference proteome</keyword>
<dbReference type="RefSeq" id="WP_260906584.1">
    <property type="nucleotide sequence ID" value="NZ_JAOCZP010000009.1"/>
</dbReference>
<feature type="transmembrane region" description="Helical" evidence="2">
    <location>
        <begin position="594"/>
        <end position="618"/>
    </location>
</feature>
<feature type="transmembrane region" description="Helical" evidence="2">
    <location>
        <begin position="341"/>
        <end position="361"/>
    </location>
</feature>
<feature type="transmembrane region" description="Helical" evidence="2">
    <location>
        <begin position="559"/>
        <end position="582"/>
    </location>
</feature>
<protein>
    <submittedName>
        <fullName evidence="4">TRAP transporter fused permease subunit</fullName>
    </submittedName>
</protein>
<evidence type="ECO:0000313" key="4">
    <source>
        <dbReference type="EMBL" id="MCT7377875.1"/>
    </source>
</evidence>
<feature type="transmembrane region" description="Helical" evidence="2">
    <location>
        <begin position="294"/>
        <end position="320"/>
    </location>
</feature>
<comment type="subcellular location">
    <subcellularLocation>
        <location evidence="1">Cell inner membrane</location>
        <topology evidence="1">Multi-pass membrane protein</topology>
    </subcellularLocation>
</comment>
<dbReference type="InterPro" id="IPR010656">
    <property type="entry name" value="DctM"/>
</dbReference>
<feature type="transmembrane region" description="Helical" evidence="2">
    <location>
        <begin position="12"/>
        <end position="35"/>
    </location>
</feature>
<comment type="function">
    <text evidence="1">Part of the tripartite ATP-independent periplasmic (TRAP) transport system.</text>
</comment>
<keyword evidence="1" id="KW-0813">Transport</keyword>
<feature type="transmembrane region" description="Helical" evidence="2">
    <location>
        <begin position="465"/>
        <end position="487"/>
    </location>
</feature>
<reference evidence="4 5" key="1">
    <citation type="submission" date="2022-09" db="EMBL/GenBank/DDBJ databases">
        <title>Chelativorans salina sp. nov., a novel slightly halophilic bacterium isolated from a saline lake sediment enrichment.</title>
        <authorList>
            <person name="Gao L."/>
            <person name="Fang B.-Z."/>
            <person name="Li W.-J."/>
        </authorList>
    </citation>
    <scope>NUCLEOTIDE SEQUENCE [LARGE SCALE GENOMIC DNA]</scope>
    <source>
        <strain evidence="4 5">EGI FJ00035</strain>
    </source>
</reference>
<proteinExistence type="predicted"/>
<feature type="transmembrane region" description="Helical" evidence="2">
    <location>
        <begin position="41"/>
        <end position="60"/>
    </location>
</feature>
<feature type="transmembrane region" description="Helical" evidence="2">
    <location>
        <begin position="435"/>
        <end position="458"/>
    </location>
</feature>
<keyword evidence="2" id="KW-0472">Membrane</keyword>
<organism evidence="4 5">
    <name type="scientific">Chelativorans salis</name>
    <dbReference type="NCBI Taxonomy" id="2978478"/>
    <lineage>
        <taxon>Bacteria</taxon>
        <taxon>Pseudomonadati</taxon>
        <taxon>Pseudomonadota</taxon>
        <taxon>Alphaproteobacteria</taxon>
        <taxon>Hyphomicrobiales</taxon>
        <taxon>Phyllobacteriaceae</taxon>
        <taxon>Chelativorans</taxon>
    </lineage>
</organism>
<keyword evidence="1" id="KW-1003">Cell membrane</keyword>
<feature type="transmembrane region" description="Helical" evidence="2">
    <location>
        <begin position="405"/>
        <end position="423"/>
    </location>
</feature>
<feature type="transmembrane region" description="Helical" evidence="2">
    <location>
        <begin position="100"/>
        <end position="123"/>
    </location>
</feature>
<feature type="transmembrane region" description="Helical" evidence="2">
    <location>
        <begin position="493"/>
        <end position="516"/>
    </location>
</feature>